<dbReference type="InterPro" id="IPR036390">
    <property type="entry name" value="WH_DNA-bd_sf"/>
</dbReference>
<evidence type="ECO:0000313" key="6">
    <source>
        <dbReference type="EMBL" id="QBI53616.1"/>
    </source>
</evidence>
<dbReference type="InterPro" id="IPR012318">
    <property type="entry name" value="HTH_CRP"/>
</dbReference>
<dbReference type="PROSITE" id="PS51063">
    <property type="entry name" value="HTH_CRP_2"/>
    <property type="match status" value="1"/>
</dbReference>
<dbReference type="Gene3D" id="2.60.120.10">
    <property type="entry name" value="Jelly Rolls"/>
    <property type="match status" value="1"/>
</dbReference>
<keyword evidence="2" id="KW-0238">DNA-binding</keyword>
<evidence type="ECO:0000259" key="5">
    <source>
        <dbReference type="PROSITE" id="PS51063"/>
    </source>
</evidence>
<keyword evidence="7" id="KW-1185">Reference proteome</keyword>
<dbReference type="KEGG" id="strr:EKD16_09110"/>
<dbReference type="GO" id="GO:0005829">
    <property type="term" value="C:cytosol"/>
    <property type="evidence" value="ECO:0007669"/>
    <property type="project" value="TreeGrafter"/>
</dbReference>
<dbReference type="InterPro" id="IPR014710">
    <property type="entry name" value="RmlC-like_jellyroll"/>
</dbReference>
<dbReference type="InterPro" id="IPR050397">
    <property type="entry name" value="Env_Response_Regulators"/>
</dbReference>
<dbReference type="AlphaFoldDB" id="A0A4P6PZ75"/>
<evidence type="ECO:0000256" key="3">
    <source>
        <dbReference type="ARBA" id="ARBA00023163"/>
    </source>
</evidence>
<reference evidence="6 7" key="1">
    <citation type="submission" date="2019-02" db="EMBL/GenBank/DDBJ databases">
        <authorList>
            <person name="Khodamoradi S."/>
            <person name="Hahnke R.L."/>
            <person name="Kaempfer P."/>
            <person name="Schumann P."/>
            <person name="Rohde M."/>
            <person name="Steinert M."/>
            <person name="Luzhetskyy A."/>
            <person name="Wink J."/>
            <person name="Ruckert C."/>
        </authorList>
    </citation>
    <scope>NUCLEOTIDE SEQUENCE [LARGE SCALE GENOMIC DNA]</scope>
    <source>
        <strain evidence="6 7">M2</strain>
    </source>
</reference>
<evidence type="ECO:0000256" key="2">
    <source>
        <dbReference type="ARBA" id="ARBA00023125"/>
    </source>
</evidence>
<keyword evidence="3" id="KW-0804">Transcription</keyword>
<dbReference type="SUPFAM" id="SSF51206">
    <property type="entry name" value="cAMP-binding domain-like"/>
    <property type="match status" value="1"/>
</dbReference>
<dbReference type="Gene3D" id="1.10.10.10">
    <property type="entry name" value="Winged helix-like DNA-binding domain superfamily/Winged helix DNA-binding domain"/>
    <property type="match status" value="1"/>
</dbReference>
<dbReference type="InterPro" id="IPR018490">
    <property type="entry name" value="cNMP-bd_dom_sf"/>
</dbReference>
<keyword evidence="1" id="KW-0805">Transcription regulation</keyword>
<keyword evidence="6" id="KW-0675">Receptor</keyword>
<evidence type="ECO:0000259" key="4">
    <source>
        <dbReference type="PROSITE" id="PS50042"/>
    </source>
</evidence>
<organism evidence="6 7">
    <name type="scientific">Streptomonospora litoralis</name>
    <dbReference type="NCBI Taxonomy" id="2498135"/>
    <lineage>
        <taxon>Bacteria</taxon>
        <taxon>Bacillati</taxon>
        <taxon>Actinomycetota</taxon>
        <taxon>Actinomycetes</taxon>
        <taxon>Streptosporangiales</taxon>
        <taxon>Nocardiopsidaceae</taxon>
        <taxon>Streptomonospora</taxon>
    </lineage>
</organism>
<dbReference type="InterPro" id="IPR036388">
    <property type="entry name" value="WH-like_DNA-bd_sf"/>
</dbReference>
<dbReference type="EMBL" id="CP036455">
    <property type="protein sequence ID" value="QBI53616.1"/>
    <property type="molecule type" value="Genomic_DNA"/>
</dbReference>
<dbReference type="CDD" id="cd00038">
    <property type="entry name" value="CAP_ED"/>
    <property type="match status" value="1"/>
</dbReference>
<gene>
    <name evidence="6" type="primary">crp2</name>
    <name evidence="6" type="ORF">EKD16_09110</name>
</gene>
<dbReference type="InterPro" id="IPR000595">
    <property type="entry name" value="cNMP-bd_dom"/>
</dbReference>
<protein>
    <submittedName>
        <fullName evidence="6">cAMP receptor protein</fullName>
    </submittedName>
</protein>
<dbReference type="GO" id="GO:0003677">
    <property type="term" value="F:DNA binding"/>
    <property type="evidence" value="ECO:0007669"/>
    <property type="project" value="UniProtKB-KW"/>
</dbReference>
<name>A0A4P6PZ75_9ACTN</name>
<dbReference type="PANTHER" id="PTHR24567:SF68">
    <property type="entry name" value="DNA-BINDING TRANSCRIPTIONAL DUAL REGULATOR CRP"/>
    <property type="match status" value="1"/>
</dbReference>
<dbReference type="Pfam" id="PF13545">
    <property type="entry name" value="HTH_Crp_2"/>
    <property type="match status" value="1"/>
</dbReference>
<dbReference type="PANTHER" id="PTHR24567">
    <property type="entry name" value="CRP FAMILY TRANSCRIPTIONAL REGULATORY PROTEIN"/>
    <property type="match status" value="1"/>
</dbReference>
<sequence>MLAALDDTARDGLLNRGRRRVFETGEALVVQGEQSAHVLVLLDGYVKVTAVGRQGTTTFLAIRAGGDLIGELAAVDRAPRLATVTAGGSVIARLLSQSQFHGFLAEHPAAALTVSSYIAAKLRRATGKLVDFNGREVLVRVARVLAELAANYGQHTPEGVELRISLTQPELAGLVSASEPSVQKALAVLRKDGVVATSYRNLRIQDLAALHAMADGPDGPGGHGGD</sequence>
<dbReference type="SMART" id="SM00100">
    <property type="entry name" value="cNMP"/>
    <property type="match status" value="1"/>
</dbReference>
<dbReference type="PROSITE" id="PS50042">
    <property type="entry name" value="CNMP_BINDING_3"/>
    <property type="match status" value="1"/>
</dbReference>
<evidence type="ECO:0000256" key="1">
    <source>
        <dbReference type="ARBA" id="ARBA00023015"/>
    </source>
</evidence>
<evidence type="ECO:0000313" key="7">
    <source>
        <dbReference type="Proteomes" id="UP000292235"/>
    </source>
</evidence>
<dbReference type="Pfam" id="PF00027">
    <property type="entry name" value="cNMP_binding"/>
    <property type="match status" value="1"/>
</dbReference>
<dbReference type="Proteomes" id="UP000292235">
    <property type="component" value="Chromosome"/>
</dbReference>
<dbReference type="GO" id="GO:0003700">
    <property type="term" value="F:DNA-binding transcription factor activity"/>
    <property type="evidence" value="ECO:0007669"/>
    <property type="project" value="TreeGrafter"/>
</dbReference>
<feature type="domain" description="HTH crp-type" evidence="5">
    <location>
        <begin position="135"/>
        <end position="208"/>
    </location>
</feature>
<accession>A0A4P6PZ75</accession>
<feature type="domain" description="Cyclic nucleotide-binding" evidence="4">
    <location>
        <begin position="1"/>
        <end position="104"/>
    </location>
</feature>
<proteinExistence type="predicted"/>
<dbReference type="SUPFAM" id="SSF46785">
    <property type="entry name" value="Winged helix' DNA-binding domain"/>
    <property type="match status" value="1"/>
</dbReference>